<keyword evidence="2" id="KW-0472">Membrane</keyword>
<evidence type="ECO:0000313" key="3">
    <source>
        <dbReference type="EMBL" id="OIQ68049.1"/>
    </source>
</evidence>
<keyword evidence="2" id="KW-0812">Transmembrane</keyword>
<feature type="transmembrane region" description="Helical" evidence="2">
    <location>
        <begin position="40"/>
        <end position="59"/>
    </location>
</feature>
<gene>
    <name evidence="3" type="ORF">GALL_503630</name>
</gene>
<proteinExistence type="predicted"/>
<comment type="caution">
    <text evidence="3">The sequence shown here is derived from an EMBL/GenBank/DDBJ whole genome shotgun (WGS) entry which is preliminary data.</text>
</comment>
<evidence type="ECO:0000256" key="2">
    <source>
        <dbReference type="SAM" id="Phobius"/>
    </source>
</evidence>
<dbReference type="EMBL" id="MLJW01005534">
    <property type="protein sequence ID" value="OIQ68049.1"/>
    <property type="molecule type" value="Genomic_DNA"/>
</dbReference>
<name>A0A1J5P8X0_9ZZZZ</name>
<organism evidence="3">
    <name type="scientific">mine drainage metagenome</name>
    <dbReference type="NCBI Taxonomy" id="410659"/>
    <lineage>
        <taxon>unclassified sequences</taxon>
        <taxon>metagenomes</taxon>
        <taxon>ecological metagenomes</taxon>
    </lineage>
</organism>
<dbReference type="AlphaFoldDB" id="A0A1J5P8X0"/>
<protein>
    <submittedName>
        <fullName evidence="3">Uncharacterized protein</fullName>
    </submittedName>
</protein>
<keyword evidence="2" id="KW-1133">Transmembrane helix</keyword>
<feature type="region of interest" description="Disordered" evidence="1">
    <location>
        <begin position="90"/>
        <end position="124"/>
    </location>
</feature>
<sequence>MLSTTEDGLLAPVALILLLFGLYRLGRSVEKLDDTQESKVLGIGLSLATLAVVMVNLYGSRFVDGNLMSNFWIAAALAARYRSLVLESRAGVGQASETQPKRSRAAGWTPRPATASIRQSGRAT</sequence>
<accession>A0A1J5P8X0</accession>
<evidence type="ECO:0000256" key="1">
    <source>
        <dbReference type="SAM" id="MobiDB-lite"/>
    </source>
</evidence>
<reference evidence="3" key="1">
    <citation type="submission" date="2016-10" db="EMBL/GenBank/DDBJ databases">
        <title>Sequence of Gallionella enrichment culture.</title>
        <authorList>
            <person name="Poehlein A."/>
            <person name="Muehling M."/>
            <person name="Daniel R."/>
        </authorList>
    </citation>
    <scope>NUCLEOTIDE SEQUENCE</scope>
</reference>